<protein>
    <submittedName>
        <fullName evidence="1">Uncharacterized protein</fullName>
    </submittedName>
</protein>
<name>A0A9E8JRF0_9GAMM</name>
<dbReference type="Proteomes" id="UP000596074">
    <property type="component" value="Chromosome"/>
</dbReference>
<dbReference type="RefSeq" id="WP_228346015.1">
    <property type="nucleotide sequence ID" value="NZ_CP045550.1"/>
</dbReference>
<keyword evidence="2" id="KW-1185">Reference proteome</keyword>
<gene>
    <name evidence="1" type="ORF">GJQ55_02875</name>
</gene>
<dbReference type="EMBL" id="CP046056">
    <property type="protein sequence ID" value="QQD23492.1"/>
    <property type="molecule type" value="Genomic_DNA"/>
</dbReference>
<organism evidence="1 2">
    <name type="scientific">Venatoribacter cucullus</name>
    <dbReference type="NCBI Taxonomy" id="2661630"/>
    <lineage>
        <taxon>Bacteria</taxon>
        <taxon>Pseudomonadati</taxon>
        <taxon>Pseudomonadota</taxon>
        <taxon>Gammaproteobacteria</taxon>
        <taxon>Oceanospirillales</taxon>
        <taxon>Oceanospirillaceae</taxon>
        <taxon>Venatoribacter</taxon>
    </lineage>
</organism>
<reference evidence="1 2" key="1">
    <citation type="submission" date="2019-11" db="EMBL/GenBank/DDBJ databases">
        <title>Venatorbacter sp. nov. a predator of Campylobacter and other Gram-negative bacteria.</title>
        <authorList>
            <person name="Saeedi A."/>
            <person name="Cummings N.J."/>
            <person name="Connerton I.F."/>
            <person name="Connerton P.L."/>
        </authorList>
    </citation>
    <scope>NUCLEOTIDE SEQUENCE [LARGE SCALE GENOMIC DNA]</scope>
    <source>
        <strain evidence="1">XL5</strain>
    </source>
</reference>
<dbReference type="AlphaFoldDB" id="A0A9E8JRF0"/>
<evidence type="ECO:0000313" key="1">
    <source>
        <dbReference type="EMBL" id="QQD23492.1"/>
    </source>
</evidence>
<dbReference type="KEGG" id="vcw:GJQ55_02875"/>
<proteinExistence type="predicted"/>
<sequence>MNKIFGLLMLPALLQGLPVSAATTEVLEYTGTARDINDSSLVLYRESHRLTLQNQRPVSREVEYHDANGRLLATKTNRYGENAATPEFTLTDARKEYREQAVFQGNELTLSLTEQGNSSRKTFRNLPDDLIIDAGFDDFVRQHWQALQQGKRVDFHFASAARQDLIRFRLEPQASDNNELVLSMRLSSRLLAWLLDPIELTYDKTSQRLLRYKGLTNIQDDNGTTFKAVIQYQYHDQATPNPEN</sequence>
<evidence type="ECO:0000313" key="2">
    <source>
        <dbReference type="Proteomes" id="UP000596074"/>
    </source>
</evidence>
<accession>A0A9E8JRF0</accession>